<evidence type="ECO:0000313" key="9">
    <source>
        <dbReference type="EMBL" id="CAA3015819.1"/>
    </source>
</evidence>
<comment type="subunit">
    <text evidence="3">Monomer.</text>
</comment>
<dbReference type="InterPro" id="IPR039670">
    <property type="entry name" value="NPC2-like"/>
</dbReference>
<keyword evidence="5 7" id="KW-0732">Signal</keyword>
<dbReference type="SMART" id="SM00737">
    <property type="entry name" value="ML"/>
    <property type="match status" value="1"/>
</dbReference>
<reference evidence="9 10" key="1">
    <citation type="submission" date="2019-12" db="EMBL/GenBank/DDBJ databases">
        <authorList>
            <person name="Alioto T."/>
            <person name="Alioto T."/>
            <person name="Gomez Garrido J."/>
        </authorList>
    </citation>
    <scope>NUCLEOTIDE SEQUENCE [LARGE SCALE GENOMIC DNA]</scope>
</reference>
<accession>A0A8S0UCS6</accession>
<comment type="caution">
    <text evidence="9">The sequence shown here is derived from an EMBL/GenBank/DDBJ whole genome shotgun (WGS) entry which is preliminary data.</text>
</comment>
<dbReference type="PANTHER" id="PTHR11306">
    <property type="entry name" value="NIEMANN PICK TYPE C2 PROTEIN NPC2-RELATED"/>
    <property type="match status" value="1"/>
</dbReference>
<dbReference type="InterPro" id="IPR014756">
    <property type="entry name" value="Ig_E-set"/>
</dbReference>
<dbReference type="SUPFAM" id="SSF81296">
    <property type="entry name" value="E set domains"/>
    <property type="match status" value="1"/>
</dbReference>
<organism evidence="9 10">
    <name type="scientific">Olea europaea subsp. europaea</name>
    <dbReference type="NCBI Taxonomy" id="158383"/>
    <lineage>
        <taxon>Eukaryota</taxon>
        <taxon>Viridiplantae</taxon>
        <taxon>Streptophyta</taxon>
        <taxon>Embryophyta</taxon>
        <taxon>Tracheophyta</taxon>
        <taxon>Spermatophyta</taxon>
        <taxon>Magnoliopsida</taxon>
        <taxon>eudicotyledons</taxon>
        <taxon>Gunneridae</taxon>
        <taxon>Pentapetalae</taxon>
        <taxon>asterids</taxon>
        <taxon>lamiids</taxon>
        <taxon>Lamiales</taxon>
        <taxon>Oleaceae</taxon>
        <taxon>Oleeae</taxon>
        <taxon>Olea</taxon>
    </lineage>
</organism>
<comment type="function">
    <text evidence="1">Catalyzes the intermembrane transfer of phosphatidylglycerol and phosphatidylinositol.</text>
</comment>
<dbReference type="Gene3D" id="2.60.40.770">
    <property type="match status" value="1"/>
</dbReference>
<protein>
    <recommendedName>
        <fullName evidence="8">MD-2-related lipid-recognition domain-containing protein</fullName>
    </recommendedName>
</protein>
<dbReference type="CDD" id="cd00917">
    <property type="entry name" value="PG-PI_TP"/>
    <property type="match status" value="1"/>
</dbReference>
<evidence type="ECO:0000256" key="1">
    <source>
        <dbReference type="ARBA" id="ARBA00002053"/>
    </source>
</evidence>
<evidence type="ECO:0000313" key="10">
    <source>
        <dbReference type="Proteomes" id="UP000594638"/>
    </source>
</evidence>
<dbReference type="Gramene" id="OE9A082255T2">
    <property type="protein sequence ID" value="OE9A082255C2"/>
    <property type="gene ID" value="OE9A082255"/>
</dbReference>
<dbReference type="Pfam" id="PF02221">
    <property type="entry name" value="E1_DerP2_DerF2"/>
    <property type="match status" value="1"/>
</dbReference>
<comment type="similarity">
    <text evidence="2">Belongs to the NPC2 family.</text>
</comment>
<evidence type="ECO:0000256" key="2">
    <source>
        <dbReference type="ARBA" id="ARBA00006370"/>
    </source>
</evidence>
<feature type="domain" description="MD-2-related lipid-recognition" evidence="8">
    <location>
        <begin position="32"/>
        <end position="147"/>
    </location>
</feature>
<evidence type="ECO:0000256" key="5">
    <source>
        <dbReference type="ARBA" id="ARBA00022729"/>
    </source>
</evidence>
<keyword evidence="4" id="KW-0813">Transport</keyword>
<proteinExistence type="inferred from homology"/>
<dbReference type="OrthoDB" id="6409159at2759"/>
<sequence length="160" mass="17358">MTMVQFNPLLALIFFSSCLIIIPFTSAKSADVHYCNKKANYPVKVSGLEINPYPISRGKNTTFSIAASTEEPISGGKLTVDVTYFIFHVYSEDHNLCSETSCPVSAGDFVVSHSQVLPGITPPGSYTLKMTMVDANKKQLTCITFDFSIGFVAPESLADA</sequence>
<evidence type="ECO:0000259" key="8">
    <source>
        <dbReference type="SMART" id="SM00737"/>
    </source>
</evidence>
<gene>
    <name evidence="9" type="ORF">OLEA9_A082255</name>
</gene>
<dbReference type="GO" id="GO:0032934">
    <property type="term" value="F:sterol binding"/>
    <property type="evidence" value="ECO:0007669"/>
    <property type="project" value="InterPro"/>
</dbReference>
<name>A0A8S0UCS6_OLEEU</name>
<dbReference type="EMBL" id="CACTIH010007573">
    <property type="protein sequence ID" value="CAA3015819.1"/>
    <property type="molecule type" value="Genomic_DNA"/>
</dbReference>
<keyword evidence="10" id="KW-1185">Reference proteome</keyword>
<dbReference type="GO" id="GO:0032366">
    <property type="term" value="P:intracellular sterol transport"/>
    <property type="evidence" value="ECO:0007669"/>
    <property type="project" value="InterPro"/>
</dbReference>
<dbReference type="AlphaFoldDB" id="A0A8S0UCS6"/>
<dbReference type="PANTHER" id="PTHR11306:SF0">
    <property type="entry name" value="PHOSPHATIDYLGLYCEROL_PHOSPHATIDYLINOSITOL TRANSFER PROTEIN"/>
    <property type="match status" value="1"/>
</dbReference>
<keyword evidence="6" id="KW-0445">Lipid transport</keyword>
<evidence type="ECO:0000256" key="7">
    <source>
        <dbReference type="SAM" id="SignalP"/>
    </source>
</evidence>
<evidence type="ECO:0000256" key="3">
    <source>
        <dbReference type="ARBA" id="ARBA00011245"/>
    </source>
</evidence>
<feature type="signal peptide" evidence="7">
    <location>
        <begin position="1"/>
        <end position="27"/>
    </location>
</feature>
<evidence type="ECO:0000256" key="4">
    <source>
        <dbReference type="ARBA" id="ARBA00022448"/>
    </source>
</evidence>
<dbReference type="Proteomes" id="UP000594638">
    <property type="component" value="Unassembled WGS sequence"/>
</dbReference>
<feature type="chain" id="PRO_5035725266" description="MD-2-related lipid-recognition domain-containing protein" evidence="7">
    <location>
        <begin position="28"/>
        <end position="160"/>
    </location>
</feature>
<evidence type="ECO:0000256" key="6">
    <source>
        <dbReference type="ARBA" id="ARBA00023055"/>
    </source>
</evidence>
<dbReference type="InterPro" id="IPR003172">
    <property type="entry name" value="ML_dom"/>
</dbReference>
<dbReference type="InterPro" id="IPR033917">
    <property type="entry name" value="ML_PG-PI_TP"/>
</dbReference>
<dbReference type="FunFam" id="2.60.40.770:FF:000002">
    <property type="entry name" value="putative phosphatidylglycerol/phosphatidylinositol transfer protein DDB_G0282179"/>
    <property type="match status" value="1"/>
</dbReference>